<dbReference type="InterPro" id="IPR032675">
    <property type="entry name" value="LRR_dom_sf"/>
</dbReference>
<organism evidence="2">
    <name type="scientific">Lichtheimia ramosa</name>
    <dbReference type="NCBI Taxonomy" id="688394"/>
    <lineage>
        <taxon>Eukaryota</taxon>
        <taxon>Fungi</taxon>
        <taxon>Fungi incertae sedis</taxon>
        <taxon>Mucoromycota</taxon>
        <taxon>Mucoromycotina</taxon>
        <taxon>Mucoromycetes</taxon>
        <taxon>Mucorales</taxon>
        <taxon>Lichtheimiaceae</taxon>
        <taxon>Lichtheimia</taxon>
    </lineage>
</organism>
<proteinExistence type="predicted"/>
<feature type="domain" description="F-box" evidence="1">
    <location>
        <begin position="2"/>
        <end position="46"/>
    </location>
</feature>
<dbReference type="EMBL" id="LK023317">
    <property type="protein sequence ID" value="CDS05665.1"/>
    <property type="molecule type" value="Genomic_DNA"/>
</dbReference>
<evidence type="ECO:0000313" key="2">
    <source>
        <dbReference type="EMBL" id="CDS05665.1"/>
    </source>
</evidence>
<gene>
    <name evidence="2" type="ORF">LRAMOSA08193</name>
</gene>
<dbReference type="AlphaFoldDB" id="A0A077WE02"/>
<name>A0A077WE02_9FUNG</name>
<protein>
    <recommendedName>
        <fullName evidence="1">F-box domain-containing protein</fullName>
    </recommendedName>
</protein>
<dbReference type="SUPFAM" id="SSF52047">
    <property type="entry name" value="RNI-like"/>
    <property type="match status" value="1"/>
</dbReference>
<accession>A0A077WE02</accession>
<sequence>MEALPSELVTDIARLLTQSERYACIQVSKQWCLLFIAHLYRSVHIRDRQAMYLFLQTIRQTSNDQLLGHYVREIVLGRGSRPLRPYRANELRDKTYRLGLSWARWQALGRLCPNVELLDFHWTTWLELGEGRQSQQKDHVLFPWRKLRGVAPFHNSNIFWQVLEQHGSRLTRLELTRAVLEHTMDAWQPILKQTPVLEELVLTSGISFGTLMTGPMLLYIDDLLDACPLSLKSLSLSMFKLDTRQRHSSNNNIHHQPYRHTRLDSIDMYTIEFTTPHPLDYMAEVCTHLDKLAIGRSVMSFDVEYNKEAFRDALVRVFAANRQSLRKVSMDPSWSSAWVLAMLQALQNNSLLELCIGSHHGRLLDSSGSGVRWSPNSYDDVLSVLSTRASTFEISLHPQHTIDLGHQLALPLQRTCPFLFELELNGAQQEISLDIILECLPSLHRLKLCNARVIVQHQKGISISSRSRLQHCGLHLTYLRKDIFDCLAAMCPSLSSISLSACHYLTTLPSVSLDIHMPQHTLRQVSIQSMSAICELPDTTTRDRIHTLGMGKCLAIGVSASQQDKARMMYYHVSYYRHSFTRELLPLPRDGFPYLSKECIPHYGTHDDLEALQKDWFKAHRQQRAITMGSSIPEKSFGFISLHAYHIHKCIFEDTLVPFNQ</sequence>
<dbReference type="Gene3D" id="3.80.10.10">
    <property type="entry name" value="Ribonuclease Inhibitor"/>
    <property type="match status" value="1"/>
</dbReference>
<evidence type="ECO:0000259" key="1">
    <source>
        <dbReference type="Pfam" id="PF12937"/>
    </source>
</evidence>
<dbReference type="Pfam" id="PF12937">
    <property type="entry name" value="F-box-like"/>
    <property type="match status" value="1"/>
</dbReference>
<reference evidence="2" key="1">
    <citation type="journal article" date="2014" name="Genome Announc.">
        <title>De novo whole-genome sequence and genome annotation of Lichtheimia ramosa.</title>
        <authorList>
            <person name="Linde J."/>
            <person name="Schwartze V."/>
            <person name="Binder U."/>
            <person name="Lass-Florl C."/>
            <person name="Voigt K."/>
            <person name="Horn F."/>
        </authorList>
    </citation>
    <scope>NUCLEOTIDE SEQUENCE</scope>
    <source>
        <strain evidence="2">JMRC FSU:6197</strain>
    </source>
</reference>
<dbReference type="OrthoDB" id="2248604at2759"/>
<dbReference type="InterPro" id="IPR001810">
    <property type="entry name" value="F-box_dom"/>
</dbReference>